<sequence length="337" mass="35592">MSLSLKFNQPVFTRLKRKITLACCAGLLTTSAMAATAPEPGAFKMGIQPWLGYGQWHIAQHHDLFAKHGLEKVDIINFAEDKDVNVALASGQIDGASIATHTAMAMVSAGLPIKIVLLLDQSESADALLVSKEIASLTDLKGKPVAFEEGATSDILLHSAVTSAGMNWSDIVPVPMPADSAGSALIAKRVTAAVTYEPYISAAKKQDPSLKVLYSGSSDPGLISDVFVVRDAVLKEKPGQVAALIKSWDDALTHYQANTTADRALIAKAVGATPADLDTAFDGVKYYSLAENKQVLSHSFANQTFTHVLHAATDAGLIPKPVTAAQVIDASFVNSQP</sequence>
<keyword evidence="7" id="KW-1185">Reference proteome</keyword>
<dbReference type="AlphaFoldDB" id="A0A2U1TTK2"/>
<feature type="domain" description="SsuA/THI5-like" evidence="5">
    <location>
        <begin position="58"/>
        <end position="252"/>
    </location>
</feature>
<protein>
    <submittedName>
        <fullName evidence="6">ABC transporter substrate-binding protein</fullName>
    </submittedName>
</protein>
<comment type="similarity">
    <text evidence="2">Belongs to the bacterial solute-binding protein SsuA/TauA family.</text>
</comment>
<feature type="chain" id="PRO_5015732009" evidence="4">
    <location>
        <begin position="35"/>
        <end position="337"/>
    </location>
</feature>
<gene>
    <name evidence="6" type="ORF">B4923_09390</name>
</gene>
<evidence type="ECO:0000256" key="2">
    <source>
        <dbReference type="ARBA" id="ARBA00010742"/>
    </source>
</evidence>
<name>A0A2U1TTK2_9GAMM</name>
<evidence type="ECO:0000256" key="3">
    <source>
        <dbReference type="ARBA" id="ARBA00022729"/>
    </source>
</evidence>
<dbReference type="GO" id="GO:0042597">
    <property type="term" value="C:periplasmic space"/>
    <property type="evidence" value="ECO:0007669"/>
    <property type="project" value="UniProtKB-SubCell"/>
</dbReference>
<dbReference type="RefSeq" id="WP_109054092.1">
    <property type="nucleotide sequence ID" value="NZ_QDKJ01000006.1"/>
</dbReference>
<keyword evidence="3 4" id="KW-0732">Signal</keyword>
<dbReference type="PANTHER" id="PTHR30024">
    <property type="entry name" value="ALIPHATIC SULFONATES-BINDING PROTEIN-RELATED"/>
    <property type="match status" value="1"/>
</dbReference>
<comment type="caution">
    <text evidence="6">The sequence shown here is derived from an EMBL/GenBank/DDBJ whole genome shotgun (WGS) entry which is preliminary data.</text>
</comment>
<comment type="subcellular location">
    <subcellularLocation>
        <location evidence="1">Periplasm</location>
    </subcellularLocation>
</comment>
<evidence type="ECO:0000313" key="6">
    <source>
        <dbReference type="EMBL" id="PWC12738.1"/>
    </source>
</evidence>
<dbReference type="PANTHER" id="PTHR30024:SF47">
    <property type="entry name" value="TAURINE-BINDING PERIPLASMIC PROTEIN"/>
    <property type="match status" value="1"/>
</dbReference>
<feature type="signal peptide" evidence="4">
    <location>
        <begin position="1"/>
        <end position="34"/>
    </location>
</feature>
<evidence type="ECO:0000313" key="7">
    <source>
        <dbReference type="Proteomes" id="UP000245138"/>
    </source>
</evidence>
<dbReference type="OrthoDB" id="286202at2"/>
<reference evidence="6 7" key="1">
    <citation type="submission" date="2018-04" db="EMBL/GenBank/DDBJ databases">
        <title>Brenneria corticis sp.nov.</title>
        <authorList>
            <person name="Li Y."/>
        </authorList>
    </citation>
    <scope>NUCLEOTIDE SEQUENCE [LARGE SCALE GENOMIC DNA]</scope>
    <source>
        <strain evidence="6 7">LMG 27715</strain>
    </source>
</reference>
<accession>A0A2U1TTK2</accession>
<evidence type="ECO:0000256" key="1">
    <source>
        <dbReference type="ARBA" id="ARBA00004418"/>
    </source>
</evidence>
<dbReference type="Gene3D" id="3.40.190.10">
    <property type="entry name" value="Periplasmic binding protein-like II"/>
    <property type="match status" value="2"/>
</dbReference>
<dbReference type="Pfam" id="PF09084">
    <property type="entry name" value="NMT1"/>
    <property type="match status" value="1"/>
</dbReference>
<dbReference type="CDD" id="cd13563">
    <property type="entry name" value="PBP2_SsuA_like_6"/>
    <property type="match status" value="1"/>
</dbReference>
<dbReference type="SUPFAM" id="SSF53850">
    <property type="entry name" value="Periplasmic binding protein-like II"/>
    <property type="match status" value="1"/>
</dbReference>
<dbReference type="InterPro" id="IPR015168">
    <property type="entry name" value="SsuA/THI5"/>
</dbReference>
<dbReference type="Proteomes" id="UP000245138">
    <property type="component" value="Unassembled WGS sequence"/>
</dbReference>
<evidence type="ECO:0000259" key="5">
    <source>
        <dbReference type="Pfam" id="PF09084"/>
    </source>
</evidence>
<evidence type="ECO:0000256" key="4">
    <source>
        <dbReference type="SAM" id="SignalP"/>
    </source>
</evidence>
<organism evidence="6 7">
    <name type="scientific">Brenneria roseae subsp. americana</name>
    <dbReference type="NCBI Taxonomy" id="1508507"/>
    <lineage>
        <taxon>Bacteria</taxon>
        <taxon>Pseudomonadati</taxon>
        <taxon>Pseudomonadota</taxon>
        <taxon>Gammaproteobacteria</taxon>
        <taxon>Enterobacterales</taxon>
        <taxon>Pectobacteriaceae</taxon>
        <taxon>Brenneria</taxon>
    </lineage>
</organism>
<dbReference type="EMBL" id="QDKJ01000006">
    <property type="protein sequence ID" value="PWC12738.1"/>
    <property type="molecule type" value="Genomic_DNA"/>
</dbReference>
<proteinExistence type="inferred from homology"/>